<feature type="transmembrane region" description="Helical" evidence="1">
    <location>
        <begin position="79"/>
        <end position="104"/>
    </location>
</feature>
<feature type="transmembrane region" description="Helical" evidence="1">
    <location>
        <begin position="278"/>
        <end position="302"/>
    </location>
</feature>
<gene>
    <name evidence="2" type="ORF">H4W29_005840</name>
</gene>
<protein>
    <recommendedName>
        <fullName evidence="4">Glycosyltransferase RgtA/B/C/D-like domain-containing protein</fullName>
    </recommendedName>
</protein>
<feature type="transmembrane region" description="Helical" evidence="1">
    <location>
        <begin position="443"/>
        <end position="466"/>
    </location>
</feature>
<name>A0ABR9IZH0_RHIVS</name>
<feature type="transmembrane region" description="Helical" evidence="1">
    <location>
        <begin position="116"/>
        <end position="135"/>
    </location>
</feature>
<keyword evidence="1" id="KW-0472">Membrane</keyword>
<dbReference type="Proteomes" id="UP000620262">
    <property type="component" value="Unassembled WGS sequence"/>
</dbReference>
<comment type="caution">
    <text evidence="2">The sequence shown here is derived from an EMBL/GenBank/DDBJ whole genome shotgun (WGS) entry which is preliminary data.</text>
</comment>
<evidence type="ECO:0000256" key="1">
    <source>
        <dbReference type="SAM" id="Phobius"/>
    </source>
</evidence>
<keyword evidence="1" id="KW-1133">Transmembrane helix</keyword>
<feature type="transmembrane region" description="Helical" evidence="1">
    <location>
        <begin position="351"/>
        <end position="372"/>
    </location>
</feature>
<reference evidence="2 3" key="1">
    <citation type="submission" date="2020-10" db="EMBL/GenBank/DDBJ databases">
        <title>Sequencing the genomes of 1000 actinobacteria strains.</title>
        <authorList>
            <person name="Klenk H.-P."/>
        </authorList>
    </citation>
    <scope>NUCLEOTIDE SEQUENCE [LARGE SCALE GENOMIC DNA]</scope>
    <source>
        <strain evidence="2 3">DSM 7307</strain>
    </source>
</reference>
<feature type="transmembrane region" description="Helical" evidence="1">
    <location>
        <begin position="314"/>
        <end position="339"/>
    </location>
</feature>
<organism evidence="2 3">
    <name type="scientific">Rhizobium viscosum</name>
    <name type="common">Arthrobacter viscosus</name>
    <dbReference type="NCBI Taxonomy" id="1673"/>
    <lineage>
        <taxon>Bacteria</taxon>
        <taxon>Pseudomonadati</taxon>
        <taxon>Pseudomonadota</taxon>
        <taxon>Alphaproteobacteria</taxon>
        <taxon>Hyphomicrobiales</taxon>
        <taxon>Rhizobiaceae</taxon>
        <taxon>Rhizobium/Agrobacterium group</taxon>
        <taxon>Rhizobium</taxon>
    </lineage>
</organism>
<feature type="transmembrane region" description="Helical" evidence="1">
    <location>
        <begin position="12"/>
        <end position="34"/>
    </location>
</feature>
<evidence type="ECO:0000313" key="2">
    <source>
        <dbReference type="EMBL" id="MBE1508595.1"/>
    </source>
</evidence>
<dbReference type="RefSeq" id="WP_192732171.1">
    <property type="nucleotide sequence ID" value="NZ_BAAAVL010000010.1"/>
</dbReference>
<accession>A0ABR9IZH0</accession>
<keyword evidence="3" id="KW-1185">Reference proteome</keyword>
<sequence length="619" mass="67338">MPTITSSRRNFSTPISVMLAMLVVAVIAAVIWGADKSLSLKDEGLYLLAARYPDEISENVSAVYRYTGFLFKVVGYDVASFRITGLVLIALSAIVFWLGFIKFVSTHCAGFSEVHGFRTLSLLFIALGGLLHYQWALTTPSYYTLTAVAVNSSAGLTLFALGALKPYSSKTHAYLSLVLSGMAIGAAFVVKFPAGVLLSLVTVGLIFIWSPLRFVDRVVPALAVGAGFVLWALLYFAFVQGPSTTLSMFRQGWSLYQTLGAHAPGTKILAYPLNVLTLTWSAIGIYWPCYVLLVALAVWRLVHCVSFAMCFPSLSLPVGVVFAVAALLSVKPGAIITFADRYLPLDSHGMTPFYIAFYLAWILLLLASYLFFTLSSTTGDKLFVLMKFKYWVALLFLFFVPFAASVGTANPLYNVISFYAPAWFGIILFLAAALATNINRPNLFGVVLLIVGAFAASNTVLGSILAPSEMPIPGTNLLDQTASSEVGFPPHKMMLLPEQHRVITELRAIADAAGFQPGGDDIIAVDYLPGLVFALGGRSPRHPTFLLGNDGYLNYSKAAMQFSDVSRRREAFLLIDDEHSEQVVEDLMNSGGLDYPARYRNLGTVTGLGTKFTLYKPND</sequence>
<keyword evidence="1" id="KW-0812">Transmembrane</keyword>
<feature type="transmembrane region" description="Helical" evidence="1">
    <location>
        <begin position="384"/>
        <end position="404"/>
    </location>
</feature>
<proteinExistence type="predicted"/>
<feature type="transmembrane region" description="Helical" evidence="1">
    <location>
        <begin position="196"/>
        <end position="212"/>
    </location>
</feature>
<feature type="transmembrane region" description="Helical" evidence="1">
    <location>
        <begin position="416"/>
        <end position="436"/>
    </location>
</feature>
<dbReference type="EMBL" id="JADBEC010000002">
    <property type="protein sequence ID" value="MBE1508595.1"/>
    <property type="molecule type" value="Genomic_DNA"/>
</dbReference>
<feature type="transmembrane region" description="Helical" evidence="1">
    <location>
        <begin position="173"/>
        <end position="190"/>
    </location>
</feature>
<evidence type="ECO:0000313" key="3">
    <source>
        <dbReference type="Proteomes" id="UP000620262"/>
    </source>
</evidence>
<feature type="transmembrane region" description="Helical" evidence="1">
    <location>
        <begin position="141"/>
        <end position="161"/>
    </location>
</feature>
<feature type="transmembrane region" description="Helical" evidence="1">
    <location>
        <begin position="219"/>
        <end position="238"/>
    </location>
</feature>
<evidence type="ECO:0008006" key="4">
    <source>
        <dbReference type="Google" id="ProtNLM"/>
    </source>
</evidence>